<dbReference type="SUPFAM" id="SSF53098">
    <property type="entry name" value="Ribonuclease H-like"/>
    <property type="match status" value="1"/>
</dbReference>
<evidence type="ECO:0000313" key="9">
    <source>
        <dbReference type="Proteomes" id="UP000297475"/>
    </source>
</evidence>
<accession>A0A4Z0W4A4</accession>
<dbReference type="Pfam" id="PF00929">
    <property type="entry name" value="RNase_T"/>
    <property type="match status" value="1"/>
</dbReference>
<reference evidence="8 9" key="1">
    <citation type="submission" date="2019-04" db="EMBL/GenBank/DDBJ databases">
        <title>Natronospirillum operosus gen. nov., sp. nov., a haloalkaliphilic satellite isolated from decaying biomass of laboratory culture of cyanobacterium Geitlerinema sp. and proposal of Natronospirillaceae fam. nov. and Saccharospirillaceae fam. nov.</title>
        <authorList>
            <person name="Kevbrin V."/>
            <person name="Boltyanskaya Y."/>
            <person name="Koziaeva V."/>
            <person name="Grouzdev D.S."/>
            <person name="Park M."/>
            <person name="Cho J."/>
        </authorList>
    </citation>
    <scope>NUCLEOTIDE SEQUENCE [LARGE SCALE GENOMIC DNA]</scope>
    <source>
        <strain evidence="8 9">G-116</strain>
    </source>
</reference>
<dbReference type="InterPro" id="IPR012337">
    <property type="entry name" value="RNaseH-like_sf"/>
</dbReference>
<proteinExistence type="predicted"/>
<dbReference type="InterPro" id="IPR013520">
    <property type="entry name" value="Ribonucl_H"/>
</dbReference>
<dbReference type="CDD" id="cd06127">
    <property type="entry name" value="DEDDh"/>
    <property type="match status" value="1"/>
</dbReference>
<dbReference type="PANTHER" id="PTHR30231:SF37">
    <property type="entry name" value="EXODEOXYRIBONUCLEASE 10"/>
    <property type="match status" value="1"/>
</dbReference>
<dbReference type="GO" id="GO:0003677">
    <property type="term" value="F:DNA binding"/>
    <property type="evidence" value="ECO:0007669"/>
    <property type="project" value="InterPro"/>
</dbReference>
<gene>
    <name evidence="8" type="ORF">E4656_19935</name>
</gene>
<dbReference type="FunFam" id="3.30.420.10:FF:000045">
    <property type="entry name" value="3'-5' exonuclease DinG"/>
    <property type="match status" value="1"/>
</dbReference>
<feature type="domain" description="Exonuclease" evidence="7">
    <location>
        <begin position="3"/>
        <end position="174"/>
    </location>
</feature>
<evidence type="ECO:0000259" key="7">
    <source>
        <dbReference type="SMART" id="SM00479"/>
    </source>
</evidence>
<comment type="caution">
    <text evidence="8">The sequence shown here is derived from an EMBL/GenBank/DDBJ whole genome shotgun (WGS) entry which is preliminary data.</text>
</comment>
<keyword evidence="2" id="KW-0540">Nuclease</keyword>
<evidence type="ECO:0000256" key="6">
    <source>
        <dbReference type="ARBA" id="ARBA00049244"/>
    </source>
</evidence>
<organism evidence="8 9">
    <name type="scientific">Natronospirillum operosum</name>
    <dbReference type="NCBI Taxonomy" id="2759953"/>
    <lineage>
        <taxon>Bacteria</taxon>
        <taxon>Pseudomonadati</taxon>
        <taxon>Pseudomonadota</taxon>
        <taxon>Gammaproteobacteria</taxon>
        <taxon>Oceanospirillales</taxon>
        <taxon>Natronospirillaceae</taxon>
        <taxon>Natronospirillum</taxon>
    </lineage>
</organism>
<evidence type="ECO:0000256" key="2">
    <source>
        <dbReference type="ARBA" id="ARBA00022722"/>
    </source>
</evidence>
<dbReference type="GO" id="GO:0003887">
    <property type="term" value="F:DNA-directed DNA polymerase activity"/>
    <property type="evidence" value="ECO:0007669"/>
    <property type="project" value="UniProtKB-EC"/>
</dbReference>
<comment type="catalytic activity">
    <reaction evidence="6">
        <text>DNA(n) + a 2'-deoxyribonucleoside 5'-triphosphate = DNA(n+1) + diphosphate</text>
        <dbReference type="Rhea" id="RHEA:22508"/>
        <dbReference type="Rhea" id="RHEA-COMP:17339"/>
        <dbReference type="Rhea" id="RHEA-COMP:17340"/>
        <dbReference type="ChEBI" id="CHEBI:33019"/>
        <dbReference type="ChEBI" id="CHEBI:61560"/>
        <dbReference type="ChEBI" id="CHEBI:173112"/>
        <dbReference type="EC" id="2.7.7.7"/>
    </reaction>
</comment>
<comment type="subunit">
    <text evidence="5">DNA polymerase III contains a core (composed of alpha, epsilon and theta chains) that associates with a tau subunit. This core dimerizes to form the POLIII' complex. PolIII' associates with the gamma complex (composed of gamma, delta, delta', psi and chi chains) and with the beta chain to form the complete DNA polymerase III complex.</text>
</comment>
<dbReference type="AlphaFoldDB" id="A0A4Z0W4A4"/>
<dbReference type="Proteomes" id="UP000297475">
    <property type="component" value="Unassembled WGS sequence"/>
</dbReference>
<dbReference type="PANTHER" id="PTHR30231">
    <property type="entry name" value="DNA POLYMERASE III SUBUNIT EPSILON"/>
    <property type="match status" value="1"/>
</dbReference>
<dbReference type="EMBL" id="SRMF01000019">
    <property type="protein sequence ID" value="TGG89409.1"/>
    <property type="molecule type" value="Genomic_DNA"/>
</dbReference>
<dbReference type="EC" id="2.7.7.7" evidence="1"/>
<comment type="function">
    <text evidence="4">DNA polymerase III is a complex, multichain enzyme responsible for most of the replicative synthesis in bacteria. The epsilon subunit contain the editing function and is a proofreading 3'-5' exonuclease.</text>
</comment>
<dbReference type="InterPro" id="IPR006054">
    <property type="entry name" value="DnaQ"/>
</dbReference>
<dbReference type="GO" id="GO:0008408">
    <property type="term" value="F:3'-5' exonuclease activity"/>
    <property type="evidence" value="ECO:0007669"/>
    <property type="project" value="TreeGrafter"/>
</dbReference>
<dbReference type="GO" id="GO:0005829">
    <property type="term" value="C:cytosol"/>
    <property type="evidence" value="ECO:0007669"/>
    <property type="project" value="TreeGrafter"/>
</dbReference>
<evidence type="ECO:0000256" key="4">
    <source>
        <dbReference type="ARBA" id="ARBA00025483"/>
    </source>
</evidence>
<dbReference type="OrthoDB" id="9803913at2"/>
<evidence type="ECO:0000313" key="8">
    <source>
        <dbReference type="EMBL" id="TGG89409.1"/>
    </source>
</evidence>
<keyword evidence="3 8" id="KW-0269">Exonuclease</keyword>
<dbReference type="Gene3D" id="3.30.420.10">
    <property type="entry name" value="Ribonuclease H-like superfamily/Ribonuclease H"/>
    <property type="match status" value="1"/>
</dbReference>
<dbReference type="GO" id="GO:0045004">
    <property type="term" value="P:DNA replication proofreading"/>
    <property type="evidence" value="ECO:0007669"/>
    <property type="project" value="TreeGrafter"/>
</dbReference>
<sequence>MTTYAVIDFETTGLSPAHGARPTEIAAVLVRDGEIVDHYQSLMNAGVRVPYDIQQFTGITNEMVRQAPPVATVMSEVAAFVGPCPIVCHNAAFDRKFWAHEAELLGRPTQNAFVCSLLLARRLFPQAPNHKLATLVHALGLPNSGTFHRALADAECTAHLLINLNQAICERFGLTDVAPELLLALQKASKHQLDRCVGAYVAGH</sequence>
<dbReference type="SMART" id="SM00479">
    <property type="entry name" value="EXOIII"/>
    <property type="match status" value="1"/>
</dbReference>
<evidence type="ECO:0000256" key="1">
    <source>
        <dbReference type="ARBA" id="ARBA00012417"/>
    </source>
</evidence>
<evidence type="ECO:0000256" key="3">
    <source>
        <dbReference type="ARBA" id="ARBA00022839"/>
    </source>
</evidence>
<keyword evidence="9" id="KW-1185">Reference proteome</keyword>
<name>A0A4Z0W4A4_9GAMM</name>
<evidence type="ECO:0000256" key="5">
    <source>
        <dbReference type="ARBA" id="ARBA00026073"/>
    </source>
</evidence>
<dbReference type="InterPro" id="IPR036397">
    <property type="entry name" value="RNaseH_sf"/>
</dbReference>
<dbReference type="NCBIfam" id="TIGR00573">
    <property type="entry name" value="dnaq"/>
    <property type="match status" value="1"/>
</dbReference>
<keyword evidence="3 8" id="KW-0378">Hydrolase</keyword>
<protein>
    <recommendedName>
        <fullName evidence="1">DNA-directed DNA polymerase</fullName>
        <ecNumber evidence="1">2.7.7.7</ecNumber>
    </recommendedName>
</protein>